<accession>A0A1L9RPX1</accession>
<dbReference type="EMBL" id="KV878211">
    <property type="protein sequence ID" value="OJJ37005.1"/>
    <property type="molecule type" value="Genomic_DNA"/>
</dbReference>
<protein>
    <submittedName>
        <fullName evidence="1">Uncharacterized protein</fullName>
    </submittedName>
</protein>
<gene>
    <name evidence="1" type="ORF">ASPWEDRAFT_738115</name>
</gene>
<sequence length="212" mass="24156">MARFLSRRGMNYQSAAEVVRDIKELIGFNITKEDEVLHEKLLNWESVYKFMFVGEQTDYEKEIQFTTLDSGLTFIPGYLVITPTPSSSRHQFILIAFDIPPHGLTKTSALQLNNHLLSIPKHLIFALEPFLVEINRLECRCNPLGNLNVELTRRSIMLSPAIFTRQKVLTVMCSCGRRFTLLYAMVVEHILDITPDDTTPDAVLVTISQKIG</sequence>
<proteinExistence type="predicted"/>
<dbReference type="VEuPathDB" id="FungiDB:ASPWEDRAFT_738115"/>
<reference evidence="2" key="1">
    <citation type="journal article" date="2017" name="Genome Biol.">
        <title>Comparative genomics reveals high biological diversity and specific adaptations in the industrially and medically important fungal genus Aspergillus.</title>
        <authorList>
            <person name="de Vries R.P."/>
            <person name="Riley R."/>
            <person name="Wiebenga A."/>
            <person name="Aguilar-Osorio G."/>
            <person name="Amillis S."/>
            <person name="Uchima C.A."/>
            <person name="Anderluh G."/>
            <person name="Asadollahi M."/>
            <person name="Askin M."/>
            <person name="Barry K."/>
            <person name="Battaglia E."/>
            <person name="Bayram O."/>
            <person name="Benocci T."/>
            <person name="Braus-Stromeyer S.A."/>
            <person name="Caldana C."/>
            <person name="Canovas D."/>
            <person name="Cerqueira G.C."/>
            <person name="Chen F."/>
            <person name="Chen W."/>
            <person name="Choi C."/>
            <person name="Clum A."/>
            <person name="Dos Santos R.A."/>
            <person name="Damasio A.R."/>
            <person name="Diallinas G."/>
            <person name="Emri T."/>
            <person name="Fekete E."/>
            <person name="Flipphi M."/>
            <person name="Freyberg S."/>
            <person name="Gallo A."/>
            <person name="Gournas C."/>
            <person name="Habgood R."/>
            <person name="Hainaut M."/>
            <person name="Harispe M.L."/>
            <person name="Henrissat B."/>
            <person name="Hilden K.S."/>
            <person name="Hope R."/>
            <person name="Hossain A."/>
            <person name="Karabika E."/>
            <person name="Karaffa L."/>
            <person name="Karanyi Z."/>
            <person name="Krasevec N."/>
            <person name="Kuo A."/>
            <person name="Kusch H."/>
            <person name="LaButti K."/>
            <person name="Lagendijk E.L."/>
            <person name="Lapidus A."/>
            <person name="Levasseur A."/>
            <person name="Lindquist E."/>
            <person name="Lipzen A."/>
            <person name="Logrieco A.F."/>
            <person name="MacCabe A."/>
            <person name="Maekelae M.R."/>
            <person name="Malavazi I."/>
            <person name="Melin P."/>
            <person name="Meyer V."/>
            <person name="Mielnichuk N."/>
            <person name="Miskei M."/>
            <person name="Molnar A.P."/>
            <person name="Mule G."/>
            <person name="Ngan C.Y."/>
            <person name="Orejas M."/>
            <person name="Orosz E."/>
            <person name="Ouedraogo J.P."/>
            <person name="Overkamp K.M."/>
            <person name="Park H.-S."/>
            <person name="Perrone G."/>
            <person name="Piumi F."/>
            <person name="Punt P.J."/>
            <person name="Ram A.F."/>
            <person name="Ramon A."/>
            <person name="Rauscher S."/>
            <person name="Record E."/>
            <person name="Riano-Pachon D.M."/>
            <person name="Robert V."/>
            <person name="Roehrig J."/>
            <person name="Ruller R."/>
            <person name="Salamov A."/>
            <person name="Salih N.S."/>
            <person name="Samson R.A."/>
            <person name="Sandor E."/>
            <person name="Sanguinetti M."/>
            <person name="Schuetze T."/>
            <person name="Sepcic K."/>
            <person name="Shelest E."/>
            <person name="Sherlock G."/>
            <person name="Sophianopoulou V."/>
            <person name="Squina F.M."/>
            <person name="Sun H."/>
            <person name="Susca A."/>
            <person name="Todd R.B."/>
            <person name="Tsang A."/>
            <person name="Unkles S.E."/>
            <person name="van de Wiele N."/>
            <person name="van Rossen-Uffink D."/>
            <person name="Oliveira J.V."/>
            <person name="Vesth T.C."/>
            <person name="Visser J."/>
            <person name="Yu J.-H."/>
            <person name="Zhou M."/>
            <person name="Andersen M.R."/>
            <person name="Archer D.B."/>
            <person name="Baker S.E."/>
            <person name="Benoit I."/>
            <person name="Brakhage A.A."/>
            <person name="Braus G.H."/>
            <person name="Fischer R."/>
            <person name="Frisvad J.C."/>
            <person name="Goldman G.H."/>
            <person name="Houbraken J."/>
            <person name="Oakley B."/>
            <person name="Pocsi I."/>
            <person name="Scazzocchio C."/>
            <person name="Seiboth B."/>
            <person name="vanKuyk P.A."/>
            <person name="Wortman J."/>
            <person name="Dyer P.S."/>
            <person name="Grigoriev I.V."/>
        </authorList>
    </citation>
    <scope>NUCLEOTIDE SEQUENCE [LARGE SCALE GENOMIC DNA]</scope>
    <source>
        <strain evidence="2">DTO 134E9</strain>
    </source>
</reference>
<organism evidence="1 2">
    <name type="scientific">Aspergillus wentii DTO 134E9</name>
    <dbReference type="NCBI Taxonomy" id="1073089"/>
    <lineage>
        <taxon>Eukaryota</taxon>
        <taxon>Fungi</taxon>
        <taxon>Dikarya</taxon>
        <taxon>Ascomycota</taxon>
        <taxon>Pezizomycotina</taxon>
        <taxon>Eurotiomycetes</taxon>
        <taxon>Eurotiomycetidae</taxon>
        <taxon>Eurotiales</taxon>
        <taxon>Aspergillaceae</taxon>
        <taxon>Aspergillus</taxon>
        <taxon>Aspergillus subgen. Cremei</taxon>
    </lineage>
</organism>
<name>A0A1L9RPX1_ASPWE</name>
<dbReference type="RefSeq" id="XP_040690681.1">
    <property type="nucleotide sequence ID" value="XM_040839383.1"/>
</dbReference>
<dbReference type="AlphaFoldDB" id="A0A1L9RPX1"/>
<dbReference type="Proteomes" id="UP000184383">
    <property type="component" value="Unassembled WGS sequence"/>
</dbReference>
<evidence type="ECO:0000313" key="1">
    <source>
        <dbReference type="EMBL" id="OJJ37005.1"/>
    </source>
</evidence>
<evidence type="ECO:0000313" key="2">
    <source>
        <dbReference type="Proteomes" id="UP000184383"/>
    </source>
</evidence>
<dbReference type="GeneID" id="63755231"/>
<keyword evidence="2" id="KW-1185">Reference proteome</keyword>